<proteinExistence type="inferred from homology"/>
<dbReference type="GO" id="GO:0003724">
    <property type="term" value="F:RNA helicase activity"/>
    <property type="evidence" value="ECO:0007669"/>
    <property type="project" value="UniProtKB-EC"/>
</dbReference>
<feature type="region of interest" description="Disordered" evidence="11">
    <location>
        <begin position="548"/>
        <end position="569"/>
    </location>
</feature>
<comment type="similarity">
    <text evidence="10">Belongs to the DEAD box helicase family.</text>
</comment>
<dbReference type="InterPro" id="IPR014014">
    <property type="entry name" value="RNA_helicase_DEAD_Q_motif"/>
</dbReference>
<dbReference type="PROSITE" id="PS00039">
    <property type="entry name" value="DEAD_ATP_HELICASE"/>
    <property type="match status" value="1"/>
</dbReference>
<evidence type="ECO:0000256" key="3">
    <source>
        <dbReference type="ARBA" id="ARBA00022741"/>
    </source>
</evidence>
<feature type="compositionally biased region" description="Low complexity" evidence="11">
    <location>
        <begin position="618"/>
        <end position="660"/>
    </location>
</feature>
<dbReference type="CDD" id="cd18787">
    <property type="entry name" value="SF2_C_DEAD"/>
    <property type="match status" value="1"/>
</dbReference>
<evidence type="ECO:0000256" key="8">
    <source>
        <dbReference type="ARBA" id="ARBA00047984"/>
    </source>
</evidence>
<evidence type="ECO:0000259" key="14">
    <source>
        <dbReference type="PROSITE" id="PS51195"/>
    </source>
</evidence>
<keyword evidence="3 10" id="KW-0547">Nucleotide-binding</keyword>
<keyword evidence="16" id="KW-1185">Reference proteome</keyword>
<keyword evidence="2" id="KW-0698">rRNA processing</keyword>
<sequence length="849" mass="92002">MASSFYPRYIPPRNDLLSKPPEDLLSPAGSEKRKRKSALVDDASLPPSTPLKKARKRERNEKSEASVALAQSQKGTFKRGDADANSDSKAEGDISPLAPQQRDRVQIKDNTPEGRKQKKGSRKDGHEIPGPHSTVEGSTDSVSVLRQRGDIIIRGTEPSDRKGFKKRKLDREDAASTKTVPVKHAGILSKFEKSRLTAASVAAKKGDLNTVEPLPSEDITPHGLEPLPQPAPAPADIEAPTYSTLPSWLSQPFAATTSLQRSFAQLGLKNNLASTLQKRGYTKAFPIQAAVLELLGNGEHHHLGDLCISAATGSGKTLAYALPLVAGIEPFPLPILRGLVVVPTRELVKQARDACELCATGTGLRIGTALGTASLKEEQALLIKHDQLYAPSTSRIENSHQMTADAWASFNFQEYITEAERSHSAFPSHVATSSPNIDILICTPGRLVDHIRSTKGFGLEHLEWLVIDEADRLLNESFQEWVDVVIPALERHRVDGTGRSGRFLHNLGWQICKPRLQKIILSATMTRDIAKLNSLRLQNPKLVVSETAGISDAVPPPSEGNGDVTHKDDHAFSLPSTLREVFVPVGDAADKPLYLLTLLLSHFKLEGGHVTNLQRQRSSSITSDSSSNSSSSSLSDISSSDESSDLSYNSSDTGSSDESGVPADSYKPIVASTPSALVFTKSSESASRLARLLALMHPPFANRVGTLTKSSKSSTSRKTLSAYRNGKLSIIIATDRASRGLDLPSLTHVVSYDIPTSLTSYIHRVGRTARAGRSGSAWTLVAHREGRWFANEIVKCPESTVARSGNVEKVTIKLDGSVDLKKKYSDALRLLQAEVEEDRAKYKSGKPMG</sequence>
<feature type="domain" description="Helicase ATP-binding" evidence="12">
    <location>
        <begin position="297"/>
        <end position="543"/>
    </location>
</feature>
<dbReference type="Proteomes" id="UP000224080">
    <property type="component" value="Unassembled WGS sequence"/>
</dbReference>
<comment type="catalytic activity">
    <reaction evidence="8 10">
        <text>ATP + H2O = ADP + phosphate + H(+)</text>
        <dbReference type="Rhea" id="RHEA:13065"/>
        <dbReference type="ChEBI" id="CHEBI:15377"/>
        <dbReference type="ChEBI" id="CHEBI:15378"/>
        <dbReference type="ChEBI" id="CHEBI:30616"/>
        <dbReference type="ChEBI" id="CHEBI:43474"/>
        <dbReference type="ChEBI" id="CHEBI:456216"/>
        <dbReference type="EC" id="3.6.4.13"/>
    </reaction>
</comment>
<dbReference type="PROSITE" id="PS51194">
    <property type="entry name" value="HELICASE_CTER"/>
    <property type="match status" value="1"/>
</dbReference>
<feature type="short sequence motif" description="Q motif" evidence="9">
    <location>
        <begin position="261"/>
        <end position="289"/>
    </location>
</feature>
<dbReference type="CDD" id="cd17956">
    <property type="entry name" value="DEADc_DDX51"/>
    <property type="match status" value="1"/>
</dbReference>
<feature type="region of interest" description="Disordered" evidence="11">
    <location>
        <begin position="1"/>
        <end position="177"/>
    </location>
</feature>
<evidence type="ECO:0000256" key="5">
    <source>
        <dbReference type="ARBA" id="ARBA00022806"/>
    </source>
</evidence>
<dbReference type="EC" id="3.6.4.13" evidence="10"/>
<evidence type="ECO:0000256" key="4">
    <source>
        <dbReference type="ARBA" id="ARBA00022801"/>
    </source>
</evidence>
<comment type="caution">
    <text evidence="15">The sequence shown here is derived from an EMBL/GenBank/DDBJ whole genome shotgun (WGS) entry which is preliminary data.</text>
</comment>
<comment type="subcellular location">
    <subcellularLocation>
        <location evidence="1">Nucleus</location>
        <location evidence="1">Nucleolus</location>
    </subcellularLocation>
</comment>
<dbReference type="PROSITE" id="PS51195">
    <property type="entry name" value="Q_MOTIF"/>
    <property type="match status" value="1"/>
</dbReference>
<feature type="domain" description="DEAD-box RNA helicase Q" evidence="14">
    <location>
        <begin position="261"/>
        <end position="289"/>
    </location>
</feature>
<keyword evidence="5 10" id="KW-0347">Helicase</keyword>
<feature type="compositionally biased region" description="Polar residues" evidence="11">
    <location>
        <begin position="135"/>
        <end position="144"/>
    </location>
</feature>
<comment type="domain">
    <text evidence="10">The Q motif is unique to and characteristic of the DEAD box family of RNA helicases and controls ATP binding and hydrolysis.</text>
</comment>
<feature type="region of interest" description="Disordered" evidence="11">
    <location>
        <begin position="612"/>
        <end position="667"/>
    </location>
</feature>
<dbReference type="InterPro" id="IPR001650">
    <property type="entry name" value="Helicase_C-like"/>
</dbReference>
<dbReference type="SUPFAM" id="SSF52540">
    <property type="entry name" value="P-loop containing nucleoside triphosphate hydrolases"/>
    <property type="match status" value="1"/>
</dbReference>
<evidence type="ECO:0000256" key="1">
    <source>
        <dbReference type="ARBA" id="ARBA00004604"/>
    </source>
</evidence>
<dbReference type="GO" id="GO:0005730">
    <property type="term" value="C:nucleolus"/>
    <property type="evidence" value="ECO:0007669"/>
    <property type="project" value="UniProtKB-SubCell"/>
</dbReference>
<evidence type="ECO:0000256" key="7">
    <source>
        <dbReference type="ARBA" id="ARBA00022884"/>
    </source>
</evidence>
<dbReference type="SMART" id="SM00490">
    <property type="entry name" value="HELICc"/>
    <property type="match status" value="1"/>
</dbReference>
<evidence type="ECO:0000313" key="16">
    <source>
        <dbReference type="Proteomes" id="UP000224080"/>
    </source>
</evidence>
<feature type="compositionally biased region" description="Basic and acidic residues" evidence="11">
    <location>
        <begin position="78"/>
        <end position="92"/>
    </location>
</feature>
<dbReference type="OrthoDB" id="3370at2759"/>
<dbReference type="InterPro" id="IPR000629">
    <property type="entry name" value="RNA-helicase_DEAD-box_CS"/>
</dbReference>
<dbReference type="GO" id="GO:0006364">
    <property type="term" value="P:rRNA processing"/>
    <property type="evidence" value="ECO:0007669"/>
    <property type="project" value="UniProtKB-KW"/>
</dbReference>
<dbReference type="Gene3D" id="3.40.50.300">
    <property type="entry name" value="P-loop containing nucleotide triphosphate hydrolases"/>
    <property type="match status" value="2"/>
</dbReference>
<evidence type="ECO:0000256" key="2">
    <source>
        <dbReference type="ARBA" id="ARBA00022552"/>
    </source>
</evidence>
<dbReference type="GO" id="GO:0016787">
    <property type="term" value="F:hydrolase activity"/>
    <property type="evidence" value="ECO:0007669"/>
    <property type="project" value="UniProtKB-KW"/>
</dbReference>
<dbReference type="GO" id="GO:0003723">
    <property type="term" value="F:RNA binding"/>
    <property type="evidence" value="ECO:0007669"/>
    <property type="project" value="UniProtKB-UniRule"/>
</dbReference>
<dbReference type="PANTHER" id="PTHR24031">
    <property type="entry name" value="RNA HELICASE"/>
    <property type="match status" value="1"/>
</dbReference>
<reference evidence="15 16" key="1">
    <citation type="submission" date="2017-10" db="EMBL/GenBank/DDBJ databases">
        <title>Comparative genomics in systemic dimorphic fungi from Ajellomycetaceae.</title>
        <authorList>
            <person name="Munoz J.F."/>
            <person name="Mcewen J.G."/>
            <person name="Clay O.K."/>
            <person name="Cuomo C.A."/>
        </authorList>
    </citation>
    <scope>NUCLEOTIDE SEQUENCE [LARGE SCALE GENOMIC DNA]</scope>
    <source>
        <strain evidence="15 16">UAMH130</strain>
    </source>
</reference>
<evidence type="ECO:0000256" key="9">
    <source>
        <dbReference type="PROSITE-ProRule" id="PRU00552"/>
    </source>
</evidence>
<evidence type="ECO:0000256" key="11">
    <source>
        <dbReference type="SAM" id="MobiDB-lite"/>
    </source>
</evidence>
<keyword evidence="6 10" id="KW-0067">ATP-binding</keyword>
<evidence type="ECO:0000313" key="15">
    <source>
        <dbReference type="EMBL" id="PGH03192.1"/>
    </source>
</evidence>
<feature type="compositionally biased region" description="Basic and acidic residues" evidence="11">
    <location>
        <begin position="101"/>
        <end position="115"/>
    </location>
</feature>
<feature type="domain" description="Helicase C-terminal" evidence="13">
    <location>
        <begin position="665"/>
        <end position="815"/>
    </location>
</feature>
<protein>
    <recommendedName>
        <fullName evidence="10">ATP-dependent RNA helicase</fullName>
        <ecNumber evidence="10">3.6.4.13</ecNumber>
    </recommendedName>
</protein>
<dbReference type="Pfam" id="PF00271">
    <property type="entry name" value="Helicase_C"/>
    <property type="match status" value="1"/>
</dbReference>
<dbReference type="SMART" id="SM00487">
    <property type="entry name" value="DEXDc"/>
    <property type="match status" value="1"/>
</dbReference>
<dbReference type="EMBL" id="PDNC01000051">
    <property type="protein sequence ID" value="PGH03192.1"/>
    <property type="molecule type" value="Genomic_DNA"/>
</dbReference>
<gene>
    <name evidence="15" type="ORF">GX51_04227</name>
</gene>
<feature type="compositionally biased region" description="Basic and acidic residues" evidence="11">
    <location>
        <begin position="147"/>
        <end position="162"/>
    </location>
</feature>
<dbReference type="STRING" id="2060905.A0A2B7X369"/>
<evidence type="ECO:0000256" key="6">
    <source>
        <dbReference type="ARBA" id="ARBA00022840"/>
    </source>
</evidence>
<accession>A0A2B7X369</accession>
<comment type="function">
    <text evidence="10">RNA helicase.</text>
</comment>
<organism evidence="15 16">
    <name type="scientific">Blastomyces parvus</name>
    <dbReference type="NCBI Taxonomy" id="2060905"/>
    <lineage>
        <taxon>Eukaryota</taxon>
        <taxon>Fungi</taxon>
        <taxon>Dikarya</taxon>
        <taxon>Ascomycota</taxon>
        <taxon>Pezizomycotina</taxon>
        <taxon>Eurotiomycetes</taxon>
        <taxon>Eurotiomycetidae</taxon>
        <taxon>Onygenales</taxon>
        <taxon>Ajellomycetaceae</taxon>
        <taxon>Blastomyces</taxon>
    </lineage>
</organism>
<dbReference type="AlphaFoldDB" id="A0A2B7X369"/>
<keyword evidence="4 10" id="KW-0378">Hydrolase</keyword>
<evidence type="ECO:0000259" key="13">
    <source>
        <dbReference type="PROSITE" id="PS51194"/>
    </source>
</evidence>
<evidence type="ECO:0000256" key="10">
    <source>
        <dbReference type="RuleBase" id="RU365068"/>
    </source>
</evidence>
<keyword evidence="7 10" id="KW-0694">RNA-binding</keyword>
<dbReference type="GO" id="GO:0005524">
    <property type="term" value="F:ATP binding"/>
    <property type="evidence" value="ECO:0007669"/>
    <property type="project" value="UniProtKB-UniRule"/>
</dbReference>
<dbReference type="InterPro" id="IPR027417">
    <property type="entry name" value="P-loop_NTPase"/>
</dbReference>
<evidence type="ECO:0000259" key="12">
    <source>
        <dbReference type="PROSITE" id="PS51192"/>
    </source>
</evidence>
<dbReference type="PROSITE" id="PS51192">
    <property type="entry name" value="HELICASE_ATP_BIND_1"/>
    <property type="match status" value="1"/>
</dbReference>
<feature type="region of interest" description="Disordered" evidence="11">
    <location>
        <begin position="209"/>
        <end position="230"/>
    </location>
</feature>
<dbReference type="InterPro" id="IPR011545">
    <property type="entry name" value="DEAD/DEAH_box_helicase_dom"/>
</dbReference>
<dbReference type="InterPro" id="IPR014001">
    <property type="entry name" value="Helicase_ATP-bd"/>
</dbReference>
<dbReference type="Pfam" id="PF00270">
    <property type="entry name" value="DEAD"/>
    <property type="match status" value="2"/>
</dbReference>
<name>A0A2B7X369_9EURO</name>